<evidence type="ECO:0008006" key="4">
    <source>
        <dbReference type="Google" id="ProtNLM"/>
    </source>
</evidence>
<dbReference type="OrthoDB" id="8005871at2"/>
<dbReference type="Proteomes" id="UP000277007">
    <property type="component" value="Unassembled WGS sequence"/>
</dbReference>
<dbReference type="AlphaFoldDB" id="A0A3S0JID4"/>
<evidence type="ECO:0000256" key="1">
    <source>
        <dbReference type="SAM" id="Coils"/>
    </source>
</evidence>
<dbReference type="NCBIfam" id="NF040576">
    <property type="entry name" value="T2SS_GspM_XpsM"/>
    <property type="match status" value="1"/>
</dbReference>
<dbReference type="Pfam" id="PF10741">
    <property type="entry name" value="T2SSM_b"/>
    <property type="match status" value="1"/>
</dbReference>
<protein>
    <recommendedName>
        <fullName evidence="4">General secretion pathway protein M</fullName>
    </recommendedName>
</protein>
<reference evidence="2 3" key="1">
    <citation type="submission" date="2018-12" db="EMBL/GenBank/DDBJ databases">
        <authorList>
            <person name="Yang Y."/>
        </authorList>
    </citation>
    <scope>NUCLEOTIDE SEQUENCE [LARGE SCALE GENOMIC DNA]</scope>
    <source>
        <strain evidence="2 3">L-25-5w-1</strain>
    </source>
</reference>
<dbReference type="RefSeq" id="WP_126615309.1">
    <property type="nucleotide sequence ID" value="NZ_JBHUCY010000033.1"/>
</dbReference>
<keyword evidence="1" id="KW-0175">Coiled coil</keyword>
<comment type="caution">
    <text evidence="2">The sequence shown here is derived from an EMBL/GenBank/DDBJ whole genome shotgun (WGS) entry which is preliminary data.</text>
</comment>
<organism evidence="2 3">
    <name type="scientific">Azospirillum griseum</name>
    <dbReference type="NCBI Taxonomy" id="2496639"/>
    <lineage>
        <taxon>Bacteria</taxon>
        <taxon>Pseudomonadati</taxon>
        <taxon>Pseudomonadota</taxon>
        <taxon>Alphaproteobacteria</taxon>
        <taxon>Rhodospirillales</taxon>
        <taxon>Azospirillaceae</taxon>
        <taxon>Azospirillum</taxon>
    </lineage>
</organism>
<name>A0A3S0JID4_9PROT</name>
<proteinExistence type="predicted"/>
<evidence type="ECO:0000313" key="3">
    <source>
        <dbReference type="Proteomes" id="UP000277007"/>
    </source>
</evidence>
<feature type="coiled-coil region" evidence="1">
    <location>
        <begin position="39"/>
        <end position="76"/>
    </location>
</feature>
<sequence>MTLRNGTFPTPGSPASRLAAGVLVAVAAVALLLPLLALRADLLAEVERAQQQVEHQQRLLDRRPALERQREALKAAGSPDFLQGATPALAGADLQARMTDLATARGARVQSTQVMDAQGVDGRDDDAGFRRIAVQMRVAADPRALRDLLHAVESGRPRLLVDGLAVRSLAFGTDQMDVTFTVIGFLESAP</sequence>
<keyword evidence="3" id="KW-1185">Reference proteome</keyword>
<accession>A0A3S0JID4</accession>
<dbReference type="EMBL" id="RXMA01000009">
    <property type="protein sequence ID" value="RTR20182.1"/>
    <property type="molecule type" value="Genomic_DNA"/>
</dbReference>
<gene>
    <name evidence="2" type="ORF">EJ903_11620</name>
</gene>
<dbReference type="InterPro" id="IPR034756">
    <property type="entry name" value="T2SSM_b"/>
</dbReference>
<evidence type="ECO:0000313" key="2">
    <source>
        <dbReference type="EMBL" id="RTR20182.1"/>
    </source>
</evidence>